<feature type="non-terminal residue" evidence="1">
    <location>
        <position position="36"/>
    </location>
</feature>
<evidence type="ECO:0000313" key="1">
    <source>
        <dbReference type="EMBL" id="KAK8480399.1"/>
    </source>
</evidence>
<dbReference type="Proteomes" id="UP001396334">
    <property type="component" value="Unassembled WGS sequence"/>
</dbReference>
<reference evidence="1 2" key="1">
    <citation type="journal article" date="2024" name="G3 (Bethesda)">
        <title>Genome assembly of Hibiscus sabdariffa L. provides insights into metabolisms of medicinal natural products.</title>
        <authorList>
            <person name="Kim T."/>
        </authorList>
    </citation>
    <scope>NUCLEOTIDE SEQUENCE [LARGE SCALE GENOMIC DNA]</scope>
    <source>
        <strain evidence="1">TK-2024</strain>
        <tissue evidence="1">Old leaves</tissue>
    </source>
</reference>
<sequence>MQAKRKTATDARAKHEGYLRTACVSVSPHISLRGFQ</sequence>
<evidence type="ECO:0000313" key="2">
    <source>
        <dbReference type="Proteomes" id="UP001396334"/>
    </source>
</evidence>
<accession>A0ABR1ZIK1</accession>
<proteinExistence type="predicted"/>
<name>A0ABR1ZIK1_9ROSI</name>
<organism evidence="1 2">
    <name type="scientific">Hibiscus sabdariffa</name>
    <name type="common">roselle</name>
    <dbReference type="NCBI Taxonomy" id="183260"/>
    <lineage>
        <taxon>Eukaryota</taxon>
        <taxon>Viridiplantae</taxon>
        <taxon>Streptophyta</taxon>
        <taxon>Embryophyta</taxon>
        <taxon>Tracheophyta</taxon>
        <taxon>Spermatophyta</taxon>
        <taxon>Magnoliopsida</taxon>
        <taxon>eudicotyledons</taxon>
        <taxon>Gunneridae</taxon>
        <taxon>Pentapetalae</taxon>
        <taxon>rosids</taxon>
        <taxon>malvids</taxon>
        <taxon>Malvales</taxon>
        <taxon>Malvaceae</taxon>
        <taxon>Malvoideae</taxon>
        <taxon>Hibiscus</taxon>
    </lineage>
</organism>
<comment type="caution">
    <text evidence="1">The sequence shown here is derived from an EMBL/GenBank/DDBJ whole genome shotgun (WGS) entry which is preliminary data.</text>
</comment>
<gene>
    <name evidence="1" type="ORF">V6N11_034840</name>
</gene>
<keyword evidence="2" id="KW-1185">Reference proteome</keyword>
<protein>
    <submittedName>
        <fullName evidence="1">Uncharacterized protein</fullName>
    </submittedName>
</protein>
<dbReference type="EMBL" id="JBBPBN010001037">
    <property type="protein sequence ID" value="KAK8480399.1"/>
    <property type="molecule type" value="Genomic_DNA"/>
</dbReference>